<dbReference type="AlphaFoldDB" id="A0A2S8G133"/>
<comment type="caution">
    <text evidence="3">The sequence shown here is derived from an EMBL/GenBank/DDBJ whole genome shotgun (WGS) entry which is preliminary data.</text>
</comment>
<dbReference type="OrthoDB" id="292612at2"/>
<evidence type="ECO:0000313" key="3">
    <source>
        <dbReference type="EMBL" id="PQO38157.1"/>
    </source>
</evidence>
<gene>
    <name evidence="3" type="ORF">C5Y98_08770</name>
</gene>
<feature type="signal peptide" evidence="2">
    <location>
        <begin position="1"/>
        <end position="22"/>
    </location>
</feature>
<organism evidence="3 4">
    <name type="scientific">Blastopirellula marina</name>
    <dbReference type="NCBI Taxonomy" id="124"/>
    <lineage>
        <taxon>Bacteria</taxon>
        <taxon>Pseudomonadati</taxon>
        <taxon>Planctomycetota</taxon>
        <taxon>Planctomycetia</taxon>
        <taxon>Pirellulales</taxon>
        <taxon>Pirellulaceae</taxon>
        <taxon>Blastopirellula</taxon>
    </lineage>
</organism>
<protein>
    <submittedName>
        <fullName evidence="3">Uncharacterized protein</fullName>
    </submittedName>
</protein>
<proteinExistence type="predicted"/>
<evidence type="ECO:0000313" key="4">
    <source>
        <dbReference type="Proteomes" id="UP000239388"/>
    </source>
</evidence>
<dbReference type="Proteomes" id="UP000239388">
    <property type="component" value="Unassembled WGS sequence"/>
</dbReference>
<feature type="region of interest" description="Disordered" evidence="1">
    <location>
        <begin position="71"/>
        <end position="96"/>
    </location>
</feature>
<sequence length="223" mass="24134">MADLTRLTAWAILLAAATTSLADPGDAPKESPKGAWMLEGDKASQKIQHEIEKVRQELGAGYSLESKELGISFERSEAKPQPGQEGAASSQPGNTLPQDKAELEVQLQSISQKTQDQARKLEELAADAETRMDYQLADRLREIAKQQWQAARAIRMPISGTETSCKNCSGNQFELHSLSPVSPLSTPIPPGVNGPGPGVITPLPFFPWNMQAPSTRYPEATAN</sequence>
<evidence type="ECO:0000256" key="2">
    <source>
        <dbReference type="SAM" id="SignalP"/>
    </source>
</evidence>
<keyword evidence="2" id="KW-0732">Signal</keyword>
<evidence type="ECO:0000256" key="1">
    <source>
        <dbReference type="SAM" id="MobiDB-lite"/>
    </source>
</evidence>
<dbReference type="RefSeq" id="WP_105353342.1">
    <property type="nucleotide sequence ID" value="NZ_PUIB01000011.1"/>
</dbReference>
<dbReference type="EMBL" id="PUIB01000011">
    <property type="protein sequence ID" value="PQO38157.1"/>
    <property type="molecule type" value="Genomic_DNA"/>
</dbReference>
<name>A0A2S8G133_9BACT</name>
<feature type="compositionally biased region" description="Polar residues" evidence="1">
    <location>
        <begin position="87"/>
        <end position="96"/>
    </location>
</feature>
<feature type="chain" id="PRO_5015605798" evidence="2">
    <location>
        <begin position="23"/>
        <end position="223"/>
    </location>
</feature>
<reference evidence="3 4" key="1">
    <citation type="submission" date="2018-02" db="EMBL/GenBank/DDBJ databases">
        <title>Comparative genomes isolates from brazilian mangrove.</title>
        <authorList>
            <person name="Araujo J.E."/>
            <person name="Taketani R.G."/>
            <person name="Silva M.C.P."/>
            <person name="Loureco M.V."/>
            <person name="Andreote F.D."/>
        </authorList>
    </citation>
    <scope>NUCLEOTIDE SEQUENCE [LARGE SCALE GENOMIC DNA]</scope>
    <source>
        <strain evidence="3 4">NAP PRIS-MGV</strain>
    </source>
</reference>
<accession>A0A2S8G133</accession>